<evidence type="ECO:0000256" key="5">
    <source>
        <dbReference type="ARBA" id="ARBA00023163"/>
    </source>
</evidence>
<name>G0S7E7_CHATD</name>
<dbReference type="Proteomes" id="UP000008066">
    <property type="component" value="Unassembled WGS sequence"/>
</dbReference>
<proteinExistence type="predicted"/>
<evidence type="ECO:0000256" key="3">
    <source>
        <dbReference type="ARBA" id="ARBA00023015"/>
    </source>
</evidence>
<dbReference type="PANTHER" id="PTHR37534:SF11">
    <property type="entry name" value="ZN(II)2CYS6 TRANSCRIPTION FACTOR (EUROFUNG)"/>
    <property type="match status" value="1"/>
</dbReference>
<evidence type="ECO:0000313" key="8">
    <source>
        <dbReference type="EMBL" id="EGS21791.1"/>
    </source>
</evidence>
<sequence>MGVYPRAGLNPEISLRGGMRGHGQHERQIRTQRSCRIAEEQSLSRFLTAIEGDERAVDFVRWAFRRPAAGPFRPTQWGQTPLSRSNPQNLQFVPLVPKAQNDHGHKEQAKVKKRLPEVQGKEGICRNCLQKGFVCPGYQQRLQWSTKHEVSTTIKASGPANFTQLVDAASKSIISRSAKPDAPSHNAAQAKASPAPSQQLRPPSVASPMTTAESPSSSSSTLSPPPQPEDQADSVDNSDALVPIVHTPEEQYLEVNVAAEPPLVDIPSFLINHWFNAVCSSWSALDSQNNPYRVLTNQLWRHSSAVYFALQSISAASLVERLPAVMKETAQWAPRRAHEVIQNELVAYSSGLRSEFPSDLFLALFCMSSSMCWMEARQLGQGYVREARRLLRLVNPERLSQADLALYNFFSGCLIYEEMLRSVVSEDETDIEHMLSWPEPALPSGPRLPSASHYWTGVPIDVLRLFGKAMALVRRSRNRWRMNDGTSYQVLQGAMKDIEEAGKVEASLMALIIPQLLVSSNDPQATAQAQNLHYTTEAYRLSSLLQLYITFPDLRDCRLSTTCKESSRPTGPEFLTSLALSITDVLKKVPARSLGCIQPLDFTAFSDDNLLE</sequence>
<organism evidence="9">
    <name type="scientific">Chaetomium thermophilum (strain DSM 1495 / CBS 144.50 / IMI 039719)</name>
    <name type="common">Thermochaetoides thermophila</name>
    <dbReference type="NCBI Taxonomy" id="759272"/>
    <lineage>
        <taxon>Eukaryota</taxon>
        <taxon>Fungi</taxon>
        <taxon>Dikarya</taxon>
        <taxon>Ascomycota</taxon>
        <taxon>Pezizomycotina</taxon>
        <taxon>Sordariomycetes</taxon>
        <taxon>Sordariomycetidae</taxon>
        <taxon>Sordariales</taxon>
        <taxon>Chaetomiaceae</taxon>
        <taxon>Thermochaetoides</taxon>
    </lineage>
</organism>
<dbReference type="AlphaFoldDB" id="G0S7E7"/>
<dbReference type="GO" id="GO:0005634">
    <property type="term" value="C:nucleus"/>
    <property type="evidence" value="ECO:0007669"/>
    <property type="project" value="UniProtKB-SubCell"/>
</dbReference>
<evidence type="ECO:0000256" key="2">
    <source>
        <dbReference type="ARBA" id="ARBA00022833"/>
    </source>
</evidence>
<dbReference type="OrthoDB" id="406634at2759"/>
<protein>
    <recommendedName>
        <fullName evidence="10">Zn(2)-C6 fungal-type domain-containing protein</fullName>
    </recommendedName>
</protein>
<comment type="subcellular location">
    <subcellularLocation>
        <location evidence="1">Nucleus</location>
    </subcellularLocation>
</comment>
<keyword evidence="2" id="KW-0862">Zinc</keyword>
<evidence type="ECO:0000256" key="1">
    <source>
        <dbReference type="ARBA" id="ARBA00004123"/>
    </source>
</evidence>
<dbReference type="GeneID" id="18257697"/>
<dbReference type="RefSeq" id="XP_006694087.1">
    <property type="nucleotide sequence ID" value="XM_006694024.1"/>
</dbReference>
<dbReference type="Pfam" id="PF11951">
    <property type="entry name" value="Fungal_trans_2"/>
    <property type="match status" value="1"/>
</dbReference>
<dbReference type="GO" id="GO:0045944">
    <property type="term" value="P:positive regulation of transcription by RNA polymerase II"/>
    <property type="evidence" value="ECO:0007669"/>
    <property type="project" value="TreeGrafter"/>
</dbReference>
<evidence type="ECO:0000256" key="7">
    <source>
        <dbReference type="SAM" id="MobiDB-lite"/>
    </source>
</evidence>
<gene>
    <name evidence="8" type="ORF">CTHT_0036590</name>
</gene>
<evidence type="ECO:0000256" key="4">
    <source>
        <dbReference type="ARBA" id="ARBA00023125"/>
    </source>
</evidence>
<dbReference type="HOGENOM" id="CLU_014597_1_1_1"/>
<feature type="region of interest" description="Disordered" evidence="7">
    <location>
        <begin position="175"/>
        <end position="235"/>
    </location>
</feature>
<keyword evidence="4" id="KW-0238">DNA-binding</keyword>
<evidence type="ECO:0000313" key="9">
    <source>
        <dbReference type="Proteomes" id="UP000008066"/>
    </source>
</evidence>
<dbReference type="InterPro" id="IPR021858">
    <property type="entry name" value="Fun_TF"/>
</dbReference>
<dbReference type="GO" id="GO:0003700">
    <property type="term" value="F:DNA-binding transcription factor activity"/>
    <property type="evidence" value="ECO:0007669"/>
    <property type="project" value="TreeGrafter"/>
</dbReference>
<feature type="compositionally biased region" description="Low complexity" evidence="7">
    <location>
        <begin position="187"/>
        <end position="199"/>
    </location>
</feature>
<dbReference type="EMBL" id="GL988041">
    <property type="protein sequence ID" value="EGS21791.1"/>
    <property type="molecule type" value="Genomic_DNA"/>
</dbReference>
<evidence type="ECO:0008006" key="10">
    <source>
        <dbReference type="Google" id="ProtNLM"/>
    </source>
</evidence>
<keyword evidence="3" id="KW-0805">Transcription regulation</keyword>
<keyword evidence="6" id="KW-0539">Nucleus</keyword>
<accession>G0S7E7</accession>
<keyword evidence="9" id="KW-1185">Reference proteome</keyword>
<feature type="compositionally biased region" description="Low complexity" evidence="7">
    <location>
        <begin position="207"/>
        <end position="222"/>
    </location>
</feature>
<dbReference type="OMA" id="TIWRAYD"/>
<dbReference type="PANTHER" id="PTHR37534">
    <property type="entry name" value="TRANSCRIPTIONAL ACTIVATOR PROTEIN UGA3"/>
    <property type="match status" value="1"/>
</dbReference>
<keyword evidence="5" id="KW-0804">Transcription</keyword>
<dbReference type="eggNOG" id="ENOG502SIJF">
    <property type="taxonomic scope" value="Eukaryota"/>
</dbReference>
<dbReference type="KEGG" id="cthr:CTHT_0036590"/>
<evidence type="ECO:0000256" key="6">
    <source>
        <dbReference type="ARBA" id="ARBA00023242"/>
    </source>
</evidence>
<dbReference type="GO" id="GO:0000976">
    <property type="term" value="F:transcription cis-regulatory region binding"/>
    <property type="evidence" value="ECO:0007669"/>
    <property type="project" value="TreeGrafter"/>
</dbReference>
<reference evidence="8 9" key="1">
    <citation type="journal article" date="2011" name="Cell">
        <title>Insight into structure and assembly of the nuclear pore complex by utilizing the genome of a eukaryotic thermophile.</title>
        <authorList>
            <person name="Amlacher S."/>
            <person name="Sarges P."/>
            <person name="Flemming D."/>
            <person name="van Noort V."/>
            <person name="Kunze R."/>
            <person name="Devos D.P."/>
            <person name="Arumugam M."/>
            <person name="Bork P."/>
            <person name="Hurt E."/>
        </authorList>
    </citation>
    <scope>NUCLEOTIDE SEQUENCE [LARGE SCALE GENOMIC DNA]</scope>
    <source>
        <strain evidence="9">DSM 1495 / CBS 144.50 / IMI 039719</strain>
    </source>
</reference>